<keyword evidence="1" id="KW-1133">Transmembrane helix</keyword>
<feature type="transmembrane region" description="Helical" evidence="1">
    <location>
        <begin position="346"/>
        <end position="364"/>
    </location>
</feature>
<evidence type="ECO:0000313" key="2">
    <source>
        <dbReference type="EMBL" id="AYO40965.1"/>
    </source>
</evidence>
<name>A0A3G2RZ60_MALR7</name>
<dbReference type="VEuPathDB" id="FungiDB:DNF11_0015"/>
<feature type="transmembrane region" description="Helical" evidence="1">
    <location>
        <begin position="74"/>
        <end position="94"/>
    </location>
</feature>
<accession>A0A3G2RZ60</accession>
<evidence type="ECO:0000256" key="1">
    <source>
        <dbReference type="SAM" id="Phobius"/>
    </source>
</evidence>
<dbReference type="OrthoDB" id="3364069at2759"/>
<dbReference type="EMBL" id="CP033148">
    <property type="protein sequence ID" value="AYO40965.1"/>
    <property type="molecule type" value="Genomic_DNA"/>
</dbReference>
<feature type="transmembrane region" description="Helical" evidence="1">
    <location>
        <begin position="371"/>
        <end position="391"/>
    </location>
</feature>
<organism evidence="2 3">
    <name type="scientific">Malassezia restricta (strain ATCC 96810 / NBRC 103918 / CBS 7877)</name>
    <name type="common">Seborrheic dermatitis infection agent</name>
    <dbReference type="NCBI Taxonomy" id="425264"/>
    <lineage>
        <taxon>Eukaryota</taxon>
        <taxon>Fungi</taxon>
        <taxon>Dikarya</taxon>
        <taxon>Basidiomycota</taxon>
        <taxon>Ustilaginomycotina</taxon>
        <taxon>Malasseziomycetes</taxon>
        <taxon>Malasseziales</taxon>
        <taxon>Malasseziaceae</taxon>
        <taxon>Malassezia</taxon>
    </lineage>
</organism>
<proteinExistence type="predicted"/>
<gene>
    <name evidence="2" type="ORF">DNF11_0015</name>
</gene>
<keyword evidence="3" id="KW-1185">Reference proteome</keyword>
<keyword evidence="1" id="KW-0812">Transmembrane</keyword>
<reference evidence="2 3" key="1">
    <citation type="submission" date="2018-10" db="EMBL/GenBank/DDBJ databases">
        <title>Complete genome sequence of Malassezia restricta CBS 7877.</title>
        <authorList>
            <person name="Morand S.C."/>
            <person name="Bertignac M."/>
            <person name="Iltis A."/>
            <person name="Kolder I."/>
            <person name="Pirovano W."/>
            <person name="Jourdain R."/>
            <person name="Clavaud C."/>
        </authorList>
    </citation>
    <scope>NUCLEOTIDE SEQUENCE [LARGE SCALE GENOMIC DNA]</scope>
    <source>
        <strain evidence="2 3">CBS 7877</strain>
    </source>
</reference>
<dbReference type="AlphaFoldDB" id="A0A3G2RZ60"/>
<protein>
    <submittedName>
        <fullName evidence="2">Uncharacterized protein</fullName>
    </submittedName>
</protein>
<sequence>MSGSRSPSQDVSNISMSPAISPYHKIRLVVYHTLALIPSLVVLGTTLWSSKAVMRLCNLRLLFPETIQDTCPPVMTQSVAFMVIMIGAVCWYASSKLIPVFWEVSFVVLKGICLVFHMFTRSSRFRDVSPLSLSLGMAFLRTLVVELLRIFGQEVSTLILIALAWQQHREVQPTLLNTQAKCWTGMDDPRFVLALWLGCGWASAEVLAGSYQLYKFVPLYRAMGQPALDEEDLLSDYVEDNRSEDDEDGSALSTPSFNKLEEMTLDELILMREKTELEAQLGEYLENVPPAIITLWRLDSVLWQLGTCLLMSAAIVQAQGCASVFYDETPYRFVPFPALSSMRWTLIIIVLIHTISTLAWLLVLPRLGLTNVTYSSLLVGLVLLSSGLGRWNVLK</sequence>
<keyword evidence="1" id="KW-0472">Membrane</keyword>
<feature type="transmembrane region" description="Helical" evidence="1">
    <location>
        <begin position="100"/>
        <end position="119"/>
    </location>
</feature>
<evidence type="ECO:0000313" key="3">
    <source>
        <dbReference type="Proteomes" id="UP000269793"/>
    </source>
</evidence>
<feature type="transmembrane region" description="Helical" evidence="1">
    <location>
        <begin position="193"/>
        <end position="214"/>
    </location>
</feature>
<feature type="transmembrane region" description="Helical" evidence="1">
    <location>
        <begin position="29"/>
        <end position="53"/>
    </location>
</feature>
<dbReference type="Proteomes" id="UP000269793">
    <property type="component" value="Chromosome I"/>
</dbReference>
<dbReference type="STRING" id="425264.A0A3G2RZ60"/>